<feature type="domain" description="RNA polymerase sigma factor 70 region 4 type 2" evidence="7">
    <location>
        <begin position="111"/>
        <end position="162"/>
    </location>
</feature>
<feature type="domain" description="DUF6596" evidence="8">
    <location>
        <begin position="180"/>
        <end position="280"/>
    </location>
</feature>
<evidence type="ECO:0000256" key="2">
    <source>
        <dbReference type="ARBA" id="ARBA00023015"/>
    </source>
</evidence>
<dbReference type="Pfam" id="PF08281">
    <property type="entry name" value="Sigma70_r4_2"/>
    <property type="match status" value="1"/>
</dbReference>
<sequence length="413" mass="45057">MSGFDVREAITRAHHEEWARVVALLTRRFGDLDIAEEAAAEAFATAVERWSVDGVPPNTAAWLTTTANRKAIDRIRRESKRDEKQREARMVHGAGPREPPGAIDDDRLRLIFTCCHPALAVESRLALTLRMVGGLTVPEIARAFLVTESAMGQRITRAKAKIKAAHIPYRVPATEDLPARVTGVLAVLFLVFNEGYLATSPDTDPVRHDLTAEAIRLARLIRDLLPDDGEVAGLLALMLLIEARRPARVSASGELVPLAEQDRGAWDATLIAEGHRLVRERLAAAAAGVAPGRYQILAAINAVHTSARDIRDTDWSQVLALYDQLVRVDPSPTIALNRAIAVAEVDGPDVALAAVDRLGNALAGYHAYHATRAELLRRTGHGRQARAAYDRAIELAGNTAETAYLTRRRDQLG</sequence>
<dbReference type="RefSeq" id="WP_310308917.1">
    <property type="nucleotide sequence ID" value="NZ_BAAAXB010000001.1"/>
</dbReference>
<dbReference type="PANTHER" id="PTHR47756">
    <property type="entry name" value="BLL6612 PROTEIN-RELATED"/>
    <property type="match status" value="1"/>
</dbReference>
<keyword evidence="10" id="KW-1185">Reference proteome</keyword>
<comment type="similarity">
    <text evidence="1">Belongs to the sigma-70 factor family. ECF subfamily.</text>
</comment>
<dbReference type="SUPFAM" id="SSF48452">
    <property type="entry name" value="TPR-like"/>
    <property type="match status" value="1"/>
</dbReference>
<evidence type="ECO:0000256" key="4">
    <source>
        <dbReference type="ARBA" id="ARBA00023163"/>
    </source>
</evidence>
<dbReference type="Gene3D" id="1.10.10.10">
    <property type="entry name" value="Winged helix-like DNA-binding domain superfamily/Winged helix DNA-binding domain"/>
    <property type="match status" value="1"/>
</dbReference>
<evidence type="ECO:0000259" key="6">
    <source>
        <dbReference type="Pfam" id="PF04542"/>
    </source>
</evidence>
<reference evidence="9 10" key="1">
    <citation type="submission" date="2023-07" db="EMBL/GenBank/DDBJ databases">
        <title>Sequencing the genomes of 1000 actinobacteria strains.</title>
        <authorList>
            <person name="Klenk H.-P."/>
        </authorList>
    </citation>
    <scope>NUCLEOTIDE SEQUENCE [LARGE SCALE GENOMIC DNA]</scope>
    <source>
        <strain evidence="9 10">DSM 43749</strain>
    </source>
</reference>
<dbReference type="Gene3D" id="1.25.40.10">
    <property type="entry name" value="Tetratricopeptide repeat domain"/>
    <property type="match status" value="1"/>
</dbReference>
<evidence type="ECO:0000259" key="8">
    <source>
        <dbReference type="Pfam" id="PF20239"/>
    </source>
</evidence>
<evidence type="ECO:0000256" key="1">
    <source>
        <dbReference type="ARBA" id="ARBA00010641"/>
    </source>
</evidence>
<feature type="region of interest" description="Disordered" evidence="5">
    <location>
        <begin position="78"/>
        <end position="99"/>
    </location>
</feature>
<dbReference type="Pfam" id="PF20239">
    <property type="entry name" value="DUF6596"/>
    <property type="match status" value="1"/>
</dbReference>
<evidence type="ECO:0000313" key="9">
    <source>
        <dbReference type="EMBL" id="MDR6595831.1"/>
    </source>
</evidence>
<dbReference type="InterPro" id="IPR013325">
    <property type="entry name" value="RNA_pol_sigma_r2"/>
</dbReference>
<dbReference type="InterPro" id="IPR046531">
    <property type="entry name" value="DUF6596"/>
</dbReference>
<dbReference type="InterPro" id="IPR036388">
    <property type="entry name" value="WH-like_DNA-bd_sf"/>
</dbReference>
<dbReference type="InterPro" id="IPR013249">
    <property type="entry name" value="RNA_pol_sigma70_r4_t2"/>
</dbReference>
<dbReference type="InterPro" id="IPR011990">
    <property type="entry name" value="TPR-like_helical_dom_sf"/>
</dbReference>
<feature type="compositionally biased region" description="Basic and acidic residues" evidence="5">
    <location>
        <begin position="78"/>
        <end position="90"/>
    </location>
</feature>
<proteinExistence type="inferred from homology"/>
<evidence type="ECO:0000256" key="5">
    <source>
        <dbReference type="SAM" id="MobiDB-lite"/>
    </source>
</evidence>
<comment type="caution">
    <text evidence="9">The sequence shown here is derived from an EMBL/GenBank/DDBJ whole genome shotgun (WGS) entry which is preliminary data.</text>
</comment>
<accession>A0ABU1PYX2</accession>
<dbReference type="EMBL" id="JAVDSG010000001">
    <property type="protein sequence ID" value="MDR6595831.1"/>
    <property type="molecule type" value="Genomic_DNA"/>
</dbReference>
<keyword evidence="3" id="KW-0731">Sigma factor</keyword>
<gene>
    <name evidence="9" type="ORF">J2S66_004215</name>
</gene>
<feature type="domain" description="RNA polymerase sigma-70 region 2" evidence="6">
    <location>
        <begin position="20"/>
        <end position="80"/>
    </location>
</feature>
<dbReference type="Gene3D" id="1.10.1740.10">
    <property type="match status" value="1"/>
</dbReference>
<protein>
    <submittedName>
        <fullName evidence="9">RNA polymerase sigma-70 factor (ECF subfamily)</fullName>
    </submittedName>
</protein>
<evidence type="ECO:0000259" key="7">
    <source>
        <dbReference type="Pfam" id="PF08281"/>
    </source>
</evidence>
<evidence type="ECO:0000313" key="10">
    <source>
        <dbReference type="Proteomes" id="UP001268819"/>
    </source>
</evidence>
<dbReference type="PANTHER" id="PTHR47756:SF2">
    <property type="entry name" value="BLL6612 PROTEIN"/>
    <property type="match status" value="1"/>
</dbReference>
<keyword evidence="4" id="KW-0804">Transcription</keyword>
<dbReference type="InterPro" id="IPR007627">
    <property type="entry name" value="RNA_pol_sigma70_r2"/>
</dbReference>
<dbReference type="Pfam" id="PF04542">
    <property type="entry name" value="Sigma70_r2"/>
    <property type="match status" value="1"/>
</dbReference>
<dbReference type="SUPFAM" id="SSF88659">
    <property type="entry name" value="Sigma3 and sigma4 domains of RNA polymerase sigma factors"/>
    <property type="match status" value="1"/>
</dbReference>
<dbReference type="InterPro" id="IPR013324">
    <property type="entry name" value="RNA_pol_sigma_r3/r4-like"/>
</dbReference>
<dbReference type="SUPFAM" id="SSF88946">
    <property type="entry name" value="Sigma2 domain of RNA polymerase sigma factors"/>
    <property type="match status" value="1"/>
</dbReference>
<dbReference type="Proteomes" id="UP001268819">
    <property type="component" value="Unassembled WGS sequence"/>
</dbReference>
<organism evidence="9 10">
    <name type="scientific">Saccharothrix longispora</name>
    <dbReference type="NCBI Taxonomy" id="33920"/>
    <lineage>
        <taxon>Bacteria</taxon>
        <taxon>Bacillati</taxon>
        <taxon>Actinomycetota</taxon>
        <taxon>Actinomycetes</taxon>
        <taxon>Pseudonocardiales</taxon>
        <taxon>Pseudonocardiaceae</taxon>
        <taxon>Saccharothrix</taxon>
    </lineage>
</organism>
<name>A0ABU1PYX2_9PSEU</name>
<evidence type="ECO:0000256" key="3">
    <source>
        <dbReference type="ARBA" id="ARBA00023082"/>
    </source>
</evidence>
<keyword evidence="2" id="KW-0805">Transcription regulation</keyword>